<reference evidence="2 3" key="1">
    <citation type="journal article" date="2016" name="Front. Microbiol.">
        <title>Genomic Resource of Rice Seed Associated Bacteria.</title>
        <authorList>
            <person name="Midha S."/>
            <person name="Bansal K."/>
            <person name="Sharma S."/>
            <person name="Kumar N."/>
            <person name="Patil P.P."/>
            <person name="Chaudhry V."/>
            <person name="Patil P.B."/>
        </authorList>
    </citation>
    <scope>NUCLEOTIDE SEQUENCE [LARGE SCALE GENOMIC DNA]</scope>
    <source>
        <strain evidence="2 3">NS184</strain>
    </source>
</reference>
<dbReference type="EMBL" id="LDQC01000042">
    <property type="protein sequence ID" value="KTR07233.1"/>
    <property type="molecule type" value="Genomic_DNA"/>
</dbReference>
<gene>
    <name evidence="2" type="ORF">NS184_08115</name>
</gene>
<sequence>MEATWPLWVVGAAFVLIGVVFAADPRETREFFARHIRTMRGDQAAQRYRRLPAGLFRALALAMIGAGILFGCLAAGL</sequence>
<accession>A0A175RUX4</accession>
<name>A0A175RUX4_9MICO</name>
<keyword evidence="1" id="KW-0472">Membrane</keyword>
<organism evidence="2 3">
    <name type="scientific">Curtobacterium luteum</name>
    <dbReference type="NCBI Taxonomy" id="33881"/>
    <lineage>
        <taxon>Bacteria</taxon>
        <taxon>Bacillati</taxon>
        <taxon>Actinomycetota</taxon>
        <taxon>Actinomycetes</taxon>
        <taxon>Micrococcales</taxon>
        <taxon>Microbacteriaceae</taxon>
        <taxon>Curtobacterium</taxon>
    </lineage>
</organism>
<dbReference type="Proteomes" id="UP000078252">
    <property type="component" value="Unassembled WGS sequence"/>
</dbReference>
<dbReference type="RefSeq" id="WP_058725607.1">
    <property type="nucleotide sequence ID" value="NZ_LDQC01000042.1"/>
</dbReference>
<dbReference type="AlphaFoldDB" id="A0A175RUX4"/>
<dbReference type="PATRIC" id="fig|33881.3.peg.1946"/>
<feature type="transmembrane region" description="Helical" evidence="1">
    <location>
        <begin position="6"/>
        <end position="24"/>
    </location>
</feature>
<evidence type="ECO:0000313" key="2">
    <source>
        <dbReference type="EMBL" id="KTR07233.1"/>
    </source>
</evidence>
<evidence type="ECO:0000313" key="3">
    <source>
        <dbReference type="Proteomes" id="UP000078252"/>
    </source>
</evidence>
<comment type="caution">
    <text evidence="2">The sequence shown here is derived from an EMBL/GenBank/DDBJ whole genome shotgun (WGS) entry which is preliminary data.</text>
</comment>
<proteinExistence type="predicted"/>
<evidence type="ECO:0000256" key="1">
    <source>
        <dbReference type="SAM" id="Phobius"/>
    </source>
</evidence>
<keyword evidence="1" id="KW-1133">Transmembrane helix</keyword>
<keyword evidence="1" id="KW-0812">Transmembrane</keyword>
<feature type="transmembrane region" description="Helical" evidence="1">
    <location>
        <begin position="55"/>
        <end position="76"/>
    </location>
</feature>
<protein>
    <submittedName>
        <fullName evidence="2">Uncharacterized protein</fullName>
    </submittedName>
</protein>